<dbReference type="InterPro" id="IPR001320">
    <property type="entry name" value="Iontro_rcpt_C"/>
</dbReference>
<keyword evidence="4" id="KW-1003">Cell membrane</keyword>
<evidence type="ECO:0000256" key="8">
    <source>
        <dbReference type="ARBA" id="ARBA00023136"/>
    </source>
</evidence>
<dbReference type="KEGG" id="dpx:DAPPUDRAFT_313621"/>
<comment type="subcellular location">
    <subcellularLocation>
        <location evidence="1">Cell membrane</location>
        <topology evidence="1">Multi-pass membrane protein</topology>
    </subcellularLocation>
</comment>
<keyword evidence="10" id="KW-0325">Glycoprotein</keyword>
<gene>
    <name evidence="17" type="ORF">DAPPUDRAFT_313621</name>
</gene>
<dbReference type="Gene3D" id="1.10.287.70">
    <property type="match status" value="1"/>
</dbReference>
<evidence type="ECO:0000259" key="15">
    <source>
        <dbReference type="Pfam" id="PF00060"/>
    </source>
</evidence>
<evidence type="ECO:0000259" key="16">
    <source>
        <dbReference type="Pfam" id="PF10613"/>
    </source>
</evidence>
<evidence type="ECO:0000256" key="3">
    <source>
        <dbReference type="ARBA" id="ARBA00022448"/>
    </source>
</evidence>
<keyword evidence="12" id="KW-0407">Ion channel</keyword>
<feature type="transmembrane region" description="Helical" evidence="13">
    <location>
        <begin position="436"/>
        <end position="458"/>
    </location>
</feature>
<protein>
    <recommendedName>
        <fullName evidence="19">Ionotropic glutamate receptor C-terminal domain-containing protein</fullName>
    </recommendedName>
</protein>
<evidence type="ECO:0000313" key="17">
    <source>
        <dbReference type="EMBL" id="EFX85956.1"/>
    </source>
</evidence>
<dbReference type="Pfam" id="PF10613">
    <property type="entry name" value="Lig_chan-Glu_bd"/>
    <property type="match status" value="1"/>
</dbReference>
<dbReference type="eggNOG" id="KOG1052">
    <property type="taxonomic scope" value="Eukaryota"/>
</dbReference>
<dbReference type="GO" id="GO:0015276">
    <property type="term" value="F:ligand-gated monoatomic ion channel activity"/>
    <property type="evidence" value="ECO:0007669"/>
    <property type="project" value="InterPro"/>
</dbReference>
<keyword evidence="5 13" id="KW-0812">Transmembrane</keyword>
<evidence type="ECO:0000256" key="7">
    <source>
        <dbReference type="ARBA" id="ARBA00023065"/>
    </source>
</evidence>
<dbReference type="FunFam" id="1.10.287.70:FF:000392">
    <property type="entry name" value="Uncharacterized protein"/>
    <property type="match status" value="1"/>
</dbReference>
<keyword evidence="6 13" id="KW-1133">Transmembrane helix</keyword>
<sequence length="501" mass="55595">MKGVGIWMLFCFSLVKFISSDLNALNGKHVVVGTQVTLVHLYVVRNSSGYISEMKGVTAETIKVLSQRFNFTYSVLQVNDSLIERQNETLLGLAYYIANGKCDVIIGPIVTTPKRSATMEFAGGFMYTSGALLIPMPEPSDNVAAVAKPFQLLVWIAILIAMPITTIAIYFFIRPINCMTSIHENVAMERSGEGRIRRIPQTASRVFFEIFRIIINQGGYFPGIRIAVYFVAGSWCLGALVLVCSYSSLLTSYVLGSNAEPLVDSLKDLAANSNVKLVVDKGLAVDIVVSAAADGLYKQLGDKMRSQSKSRCVSFTECIELVKSGSYTYLNGLEVTLNAIDEDYKTTGKCNLALARKPESVPGSLGWALPKKSPYTSSFTKGFMELHQAGLIDMWTERELQKRRNVTYCLNEARNRQQRKITNNLTKITLKNFSGAFYVLIIGYVLSLICFIGENVYFKLSKYQKSSTDCLELEIKVEQHQDLSIQDQAEGSTRIQAKGKI</sequence>
<organism evidence="17 18">
    <name type="scientific">Daphnia pulex</name>
    <name type="common">Water flea</name>
    <dbReference type="NCBI Taxonomy" id="6669"/>
    <lineage>
        <taxon>Eukaryota</taxon>
        <taxon>Metazoa</taxon>
        <taxon>Ecdysozoa</taxon>
        <taxon>Arthropoda</taxon>
        <taxon>Crustacea</taxon>
        <taxon>Branchiopoda</taxon>
        <taxon>Diplostraca</taxon>
        <taxon>Cladocera</taxon>
        <taxon>Anomopoda</taxon>
        <taxon>Daphniidae</taxon>
        <taxon>Daphnia</taxon>
    </lineage>
</organism>
<keyword evidence="7" id="KW-0406">Ion transport</keyword>
<keyword evidence="8 13" id="KW-0472">Membrane</keyword>
<evidence type="ECO:0000256" key="14">
    <source>
        <dbReference type="SAM" id="SignalP"/>
    </source>
</evidence>
<evidence type="ECO:0000256" key="2">
    <source>
        <dbReference type="ARBA" id="ARBA00008685"/>
    </source>
</evidence>
<evidence type="ECO:0000256" key="4">
    <source>
        <dbReference type="ARBA" id="ARBA00022475"/>
    </source>
</evidence>
<accession>E9G3M8</accession>
<dbReference type="STRING" id="6669.E9G3M8"/>
<evidence type="ECO:0000256" key="10">
    <source>
        <dbReference type="ARBA" id="ARBA00023180"/>
    </source>
</evidence>
<dbReference type="GO" id="GO:0050906">
    <property type="term" value="P:detection of stimulus involved in sensory perception"/>
    <property type="evidence" value="ECO:0007669"/>
    <property type="project" value="UniProtKB-ARBA"/>
</dbReference>
<dbReference type="InterPro" id="IPR052192">
    <property type="entry name" value="Insect_Ionotropic_Sensory_Rcpt"/>
</dbReference>
<evidence type="ECO:0000256" key="11">
    <source>
        <dbReference type="ARBA" id="ARBA00023286"/>
    </source>
</evidence>
<dbReference type="Proteomes" id="UP000000305">
    <property type="component" value="Unassembled WGS sequence"/>
</dbReference>
<reference evidence="17 18" key="1">
    <citation type="journal article" date="2011" name="Science">
        <title>The ecoresponsive genome of Daphnia pulex.</title>
        <authorList>
            <person name="Colbourne J.K."/>
            <person name="Pfrender M.E."/>
            <person name="Gilbert D."/>
            <person name="Thomas W.K."/>
            <person name="Tucker A."/>
            <person name="Oakley T.H."/>
            <person name="Tokishita S."/>
            <person name="Aerts A."/>
            <person name="Arnold G.J."/>
            <person name="Basu M.K."/>
            <person name="Bauer D.J."/>
            <person name="Caceres C.E."/>
            <person name="Carmel L."/>
            <person name="Casola C."/>
            <person name="Choi J.H."/>
            <person name="Detter J.C."/>
            <person name="Dong Q."/>
            <person name="Dusheyko S."/>
            <person name="Eads B.D."/>
            <person name="Frohlich T."/>
            <person name="Geiler-Samerotte K.A."/>
            <person name="Gerlach D."/>
            <person name="Hatcher P."/>
            <person name="Jogdeo S."/>
            <person name="Krijgsveld J."/>
            <person name="Kriventseva E.V."/>
            <person name="Kultz D."/>
            <person name="Laforsch C."/>
            <person name="Lindquist E."/>
            <person name="Lopez J."/>
            <person name="Manak J.R."/>
            <person name="Muller J."/>
            <person name="Pangilinan J."/>
            <person name="Patwardhan R.P."/>
            <person name="Pitluck S."/>
            <person name="Pritham E.J."/>
            <person name="Rechtsteiner A."/>
            <person name="Rho M."/>
            <person name="Rogozin I.B."/>
            <person name="Sakarya O."/>
            <person name="Salamov A."/>
            <person name="Schaack S."/>
            <person name="Shapiro H."/>
            <person name="Shiga Y."/>
            <person name="Skalitzky C."/>
            <person name="Smith Z."/>
            <person name="Souvorov A."/>
            <person name="Sung W."/>
            <person name="Tang Z."/>
            <person name="Tsuchiya D."/>
            <person name="Tu H."/>
            <person name="Vos H."/>
            <person name="Wang M."/>
            <person name="Wolf Y.I."/>
            <person name="Yamagata H."/>
            <person name="Yamada T."/>
            <person name="Ye Y."/>
            <person name="Shaw J.R."/>
            <person name="Andrews J."/>
            <person name="Crease T.J."/>
            <person name="Tang H."/>
            <person name="Lucas S.M."/>
            <person name="Robertson H.M."/>
            <person name="Bork P."/>
            <person name="Koonin E.V."/>
            <person name="Zdobnov E.M."/>
            <person name="Grigoriev I.V."/>
            <person name="Lynch M."/>
            <person name="Boore J.L."/>
        </authorList>
    </citation>
    <scope>NUCLEOTIDE SEQUENCE [LARGE SCALE GENOMIC DNA]</scope>
</reference>
<dbReference type="Gene3D" id="3.40.190.10">
    <property type="entry name" value="Periplasmic binding protein-like II"/>
    <property type="match status" value="1"/>
</dbReference>
<evidence type="ECO:0000256" key="12">
    <source>
        <dbReference type="ARBA" id="ARBA00023303"/>
    </source>
</evidence>
<feature type="domain" description="Ionotropic glutamate receptor C-terminal" evidence="15">
    <location>
        <begin position="154"/>
        <end position="443"/>
    </location>
</feature>
<dbReference type="Pfam" id="PF00060">
    <property type="entry name" value="Lig_chan"/>
    <property type="match status" value="1"/>
</dbReference>
<dbReference type="SUPFAM" id="SSF53850">
    <property type="entry name" value="Periplasmic binding protein-like II"/>
    <property type="match status" value="1"/>
</dbReference>
<dbReference type="PANTHER" id="PTHR42643:SF24">
    <property type="entry name" value="IONOTROPIC RECEPTOR 60A"/>
    <property type="match status" value="1"/>
</dbReference>
<feature type="domain" description="Ionotropic glutamate receptor L-glutamate and glycine-binding" evidence="16">
    <location>
        <begin position="44"/>
        <end position="137"/>
    </location>
</feature>
<dbReference type="OrthoDB" id="9997229at2759"/>
<evidence type="ECO:0008006" key="19">
    <source>
        <dbReference type="Google" id="ProtNLM"/>
    </source>
</evidence>
<proteinExistence type="inferred from homology"/>
<evidence type="ECO:0000313" key="18">
    <source>
        <dbReference type="Proteomes" id="UP000000305"/>
    </source>
</evidence>
<feature type="transmembrane region" description="Helical" evidence="13">
    <location>
        <begin position="226"/>
        <end position="249"/>
    </location>
</feature>
<dbReference type="HOGENOM" id="CLU_007257_4_3_1"/>
<evidence type="ECO:0000256" key="1">
    <source>
        <dbReference type="ARBA" id="ARBA00004651"/>
    </source>
</evidence>
<dbReference type="FunFam" id="3.40.190.10:FF:000218">
    <property type="entry name" value="Uncharacterized protein"/>
    <property type="match status" value="1"/>
</dbReference>
<evidence type="ECO:0000256" key="5">
    <source>
        <dbReference type="ARBA" id="ARBA00022692"/>
    </source>
</evidence>
<dbReference type="GO" id="GO:0005886">
    <property type="term" value="C:plasma membrane"/>
    <property type="evidence" value="ECO:0007669"/>
    <property type="project" value="UniProtKB-SubCell"/>
</dbReference>
<feature type="chain" id="PRO_5003236627" description="Ionotropic glutamate receptor C-terminal domain-containing protein" evidence="14">
    <location>
        <begin position="21"/>
        <end position="501"/>
    </location>
</feature>
<dbReference type="EMBL" id="GL732531">
    <property type="protein sequence ID" value="EFX85956.1"/>
    <property type="molecule type" value="Genomic_DNA"/>
</dbReference>
<evidence type="ECO:0000256" key="9">
    <source>
        <dbReference type="ARBA" id="ARBA00023170"/>
    </source>
</evidence>
<keyword evidence="11" id="KW-1071">Ligand-gated ion channel</keyword>
<dbReference type="PhylomeDB" id="E9G3M8"/>
<feature type="transmembrane region" description="Helical" evidence="13">
    <location>
        <begin position="152"/>
        <end position="173"/>
    </location>
</feature>
<evidence type="ECO:0000256" key="6">
    <source>
        <dbReference type="ARBA" id="ARBA00022989"/>
    </source>
</evidence>
<keyword evidence="14" id="KW-0732">Signal</keyword>
<dbReference type="PANTHER" id="PTHR42643">
    <property type="entry name" value="IONOTROPIC RECEPTOR 20A-RELATED"/>
    <property type="match status" value="1"/>
</dbReference>
<dbReference type="AlphaFoldDB" id="E9G3M8"/>
<feature type="signal peptide" evidence="14">
    <location>
        <begin position="1"/>
        <end position="20"/>
    </location>
</feature>
<keyword evidence="9" id="KW-0675">Receptor</keyword>
<dbReference type="InterPro" id="IPR019594">
    <property type="entry name" value="Glu/Gly-bd"/>
</dbReference>
<evidence type="ECO:0000256" key="13">
    <source>
        <dbReference type="SAM" id="Phobius"/>
    </source>
</evidence>
<comment type="similarity">
    <text evidence="2">Belongs to the glutamate-gated ion channel (TC 1.A.10.1) family.</text>
</comment>
<dbReference type="InParanoid" id="E9G3M8"/>
<name>E9G3M8_DAPPU</name>
<keyword evidence="18" id="KW-1185">Reference proteome</keyword>
<keyword evidence="3" id="KW-0813">Transport</keyword>